<reference evidence="1 2" key="1">
    <citation type="submission" date="2013-04" db="EMBL/GenBank/DDBJ databases">
        <authorList>
            <person name="Weinstock G."/>
            <person name="Sodergren E."/>
            <person name="Lobos E.A."/>
            <person name="Fulton L."/>
            <person name="Fulton R."/>
            <person name="Courtney L."/>
            <person name="Fronick C."/>
            <person name="O'Laughlin M."/>
            <person name="Godfrey J."/>
            <person name="Wilson R.M."/>
            <person name="Miner T."/>
            <person name="Farmer C."/>
            <person name="Delehaunty K."/>
            <person name="Cordes M."/>
            <person name="Minx P."/>
            <person name="Tomlinson C."/>
            <person name="Chen J."/>
            <person name="Wollam A."/>
            <person name="Pepin K.H."/>
            <person name="Palsikar V.B."/>
            <person name="Zhang X."/>
            <person name="Suruliraj S."/>
            <person name="Perna N.T."/>
            <person name="Plunkett G."/>
            <person name="Warren W."/>
            <person name="Mitreva M."/>
            <person name="Mardis E.R."/>
            <person name="Wilson R.K."/>
        </authorList>
    </citation>
    <scope>NUCLEOTIDE SEQUENCE [LARGE SCALE GENOMIC DNA]</scope>
    <source>
        <strain evidence="1 2">DSM 4568</strain>
    </source>
</reference>
<evidence type="ECO:0000313" key="2">
    <source>
        <dbReference type="Proteomes" id="UP000014585"/>
    </source>
</evidence>
<name>S3JI42_9ENTR</name>
<proteinExistence type="predicted"/>
<organism evidence="1 2">
    <name type="scientific">Cedecea davisae DSM 4568</name>
    <dbReference type="NCBI Taxonomy" id="566551"/>
    <lineage>
        <taxon>Bacteria</taxon>
        <taxon>Pseudomonadati</taxon>
        <taxon>Pseudomonadota</taxon>
        <taxon>Gammaproteobacteria</taxon>
        <taxon>Enterobacterales</taxon>
        <taxon>Enterobacteriaceae</taxon>
        <taxon>Cedecea</taxon>
    </lineage>
</organism>
<dbReference type="STRING" id="566551.HMPREF0201_04462"/>
<sequence length="46" mass="5382">MSAVIKPHCPLVIYRRSVQRQPGISVDRHSTSKVQRLLQKIHNKYI</sequence>
<dbReference type="Proteomes" id="UP000014585">
    <property type="component" value="Unassembled WGS sequence"/>
</dbReference>
<dbReference type="HOGENOM" id="CLU_3181648_0_0_6"/>
<evidence type="ECO:0000313" key="1">
    <source>
        <dbReference type="EMBL" id="EPF12859.1"/>
    </source>
</evidence>
<comment type="caution">
    <text evidence="1">The sequence shown here is derived from an EMBL/GenBank/DDBJ whole genome shotgun (WGS) entry which is preliminary data.</text>
</comment>
<gene>
    <name evidence="1" type="ORF">HMPREF0201_04462</name>
</gene>
<protein>
    <submittedName>
        <fullName evidence="1">Uncharacterized protein</fullName>
    </submittedName>
</protein>
<dbReference type="EMBL" id="ATDT01000038">
    <property type="protein sequence ID" value="EPF12859.1"/>
    <property type="molecule type" value="Genomic_DNA"/>
</dbReference>
<dbReference type="AlphaFoldDB" id="S3JI42"/>
<accession>S3JI42</accession>